<dbReference type="Proteomes" id="UP000198372">
    <property type="component" value="Unassembled WGS sequence"/>
</dbReference>
<dbReference type="STRING" id="269621.A0A238FCZ1"/>
<feature type="compositionally biased region" description="Acidic residues" evidence="1">
    <location>
        <begin position="106"/>
        <end position="120"/>
    </location>
</feature>
<reference evidence="3" key="1">
    <citation type="submission" date="2016-09" db="EMBL/GenBank/DDBJ databases">
        <authorList>
            <person name="Jeantristanb JTB J.-T."/>
            <person name="Ricardo R."/>
        </authorList>
    </citation>
    <scope>NUCLEOTIDE SEQUENCE [LARGE SCALE GENOMIC DNA]</scope>
</reference>
<dbReference type="AlphaFoldDB" id="A0A238FCZ1"/>
<evidence type="ECO:0000256" key="1">
    <source>
        <dbReference type="SAM" id="MobiDB-lite"/>
    </source>
</evidence>
<evidence type="ECO:0000313" key="3">
    <source>
        <dbReference type="Proteomes" id="UP000198372"/>
    </source>
</evidence>
<feature type="region of interest" description="Disordered" evidence="1">
    <location>
        <begin position="203"/>
        <end position="264"/>
    </location>
</feature>
<proteinExistence type="predicted"/>
<name>A0A238FCZ1_9BASI</name>
<organism evidence="2 3">
    <name type="scientific">Microbotryum intermedium</name>
    <dbReference type="NCBI Taxonomy" id="269621"/>
    <lineage>
        <taxon>Eukaryota</taxon>
        <taxon>Fungi</taxon>
        <taxon>Dikarya</taxon>
        <taxon>Basidiomycota</taxon>
        <taxon>Pucciniomycotina</taxon>
        <taxon>Microbotryomycetes</taxon>
        <taxon>Microbotryales</taxon>
        <taxon>Microbotryaceae</taxon>
        <taxon>Microbotryum</taxon>
    </lineage>
</organism>
<dbReference type="OrthoDB" id="2537782at2759"/>
<sequence length="340" mass="37788">MSNQAPLLNPLHVPRPTAPSISGFVASVLTPSYSIRHAHVLRLYDVLLHLLSLEPSRTNSEQCLRAWYLLAQCHQLDLTSLYRLGGVVLARSGMVDAPTAYNGHDPDDDEDDEDDDDEDERMQRVARMRTEWYKANLTSGVQRDDSTHKIDRLKEFILSLAASGQSTQALEELQSYLPAHPYHDSIQLHVLEGQLALLVAQSLSGGPAPHKSSSAKRTSARFHDLDSDSDSSSDDSGPQQHQSMTAPSTRNFSAPDADEADQQALRRERSTYHFLAFVAASAPILYDQAKEAFRQASRLHHKNKSAAALHDEGTRWLNLMTAAEAHHLKRSKQSIDVESP</sequence>
<accession>A0A238FCZ1</accession>
<gene>
    <name evidence="2" type="ORF">BQ2448_3290</name>
</gene>
<evidence type="ECO:0000313" key="2">
    <source>
        <dbReference type="EMBL" id="SCV71702.1"/>
    </source>
</evidence>
<keyword evidence="3" id="KW-1185">Reference proteome</keyword>
<feature type="compositionally biased region" description="Polar residues" evidence="1">
    <location>
        <begin position="237"/>
        <end position="252"/>
    </location>
</feature>
<protein>
    <submittedName>
        <fullName evidence="2">BQ2448_3290 protein</fullName>
    </submittedName>
</protein>
<feature type="region of interest" description="Disordered" evidence="1">
    <location>
        <begin position="97"/>
        <end position="121"/>
    </location>
</feature>
<dbReference type="EMBL" id="FMSP01000007">
    <property type="protein sequence ID" value="SCV71702.1"/>
    <property type="molecule type" value="Genomic_DNA"/>
</dbReference>